<reference evidence="12 13" key="1">
    <citation type="submission" date="2017-08" db="EMBL/GenBank/DDBJ databases">
        <title>Halovibrio sewagensis sp. nov., isolated from wastewater of high salinity.</title>
        <authorList>
            <person name="Dong X."/>
            <person name="Zhang G."/>
        </authorList>
    </citation>
    <scope>NUCLEOTIDE SEQUENCE [LARGE SCALE GENOMIC DNA]</scope>
    <source>
        <strain evidence="12 13">YL5-2</strain>
    </source>
</reference>
<keyword evidence="9 11" id="KW-0406">Ion transport</keyword>
<name>A0A2A2FB09_9GAMM</name>
<dbReference type="PANTHER" id="PTHR30042">
    <property type="entry name" value="POTASSIUM-TRANSPORTING ATPASE C CHAIN"/>
    <property type="match status" value="1"/>
</dbReference>
<keyword evidence="5 11" id="KW-0547">Nucleotide-binding</keyword>
<comment type="subcellular location">
    <subcellularLocation>
        <location evidence="11">Cell membrane</location>
        <topology evidence="11">Single-pass membrane protein</topology>
    </subcellularLocation>
</comment>
<dbReference type="InterPro" id="IPR003820">
    <property type="entry name" value="KdpC"/>
</dbReference>
<keyword evidence="1 11" id="KW-0813">Transport</keyword>
<evidence type="ECO:0000256" key="7">
    <source>
        <dbReference type="ARBA" id="ARBA00022958"/>
    </source>
</evidence>
<keyword evidence="4 11" id="KW-0812">Transmembrane</keyword>
<comment type="function">
    <text evidence="11">Part of the high-affinity ATP-driven potassium transport (or Kdp) system, which catalyzes the hydrolysis of ATP coupled with the electrogenic transport of potassium into the cytoplasm. This subunit acts as a catalytic chaperone that increases the ATP-binding affinity of the ATP-hydrolyzing subunit KdpB by the formation of a transient KdpB/KdpC/ATP ternary complex.</text>
</comment>
<keyword evidence="13" id="KW-1185">Reference proteome</keyword>
<keyword evidence="8 11" id="KW-1133">Transmembrane helix</keyword>
<comment type="caution">
    <text evidence="12">The sequence shown here is derived from an EMBL/GenBank/DDBJ whole genome shotgun (WGS) entry which is preliminary data.</text>
</comment>
<evidence type="ECO:0000256" key="4">
    <source>
        <dbReference type="ARBA" id="ARBA00022692"/>
    </source>
</evidence>
<sequence length="201" mass="21263">MTTHNADDQAVTSASWLSALRAAVVFVLLCGGLYPLLITGVGGLLFPHESTGSLITADGQPVGSELVGQPFSAPEYFHGRPSAAGYDPTAVGGSNWAPSNPDLRARAKEDSQAIQEHEGIGSDRIPVDLIAASGSGIDPHISPEAARIQAPRIAQARDMPVNQVEALIERQVQGPTWGIFGQPRVNVLKINLALDGKDWRK</sequence>
<dbReference type="HAMAP" id="MF_00276">
    <property type="entry name" value="KdpC"/>
    <property type="match status" value="1"/>
</dbReference>
<dbReference type="Proteomes" id="UP000218896">
    <property type="component" value="Unassembled WGS sequence"/>
</dbReference>
<proteinExistence type="inferred from homology"/>
<comment type="subunit">
    <text evidence="11">The system is composed of three essential subunits: KdpA, KdpB and KdpC.</text>
</comment>
<keyword evidence="10 11" id="KW-0472">Membrane</keyword>
<organism evidence="12 13">
    <name type="scientific">Halovibrio salipaludis</name>
    <dbReference type="NCBI Taxonomy" id="2032626"/>
    <lineage>
        <taxon>Bacteria</taxon>
        <taxon>Pseudomonadati</taxon>
        <taxon>Pseudomonadota</taxon>
        <taxon>Gammaproteobacteria</taxon>
        <taxon>Oceanospirillales</taxon>
        <taxon>Halomonadaceae</taxon>
        <taxon>Halovibrio</taxon>
    </lineage>
</organism>
<dbReference type="PANTHER" id="PTHR30042:SF2">
    <property type="entry name" value="POTASSIUM-TRANSPORTING ATPASE KDPC SUBUNIT"/>
    <property type="match status" value="1"/>
</dbReference>
<keyword evidence="2 11" id="KW-1003">Cell membrane</keyword>
<comment type="similarity">
    <text evidence="11">Belongs to the KdpC family.</text>
</comment>
<dbReference type="NCBIfam" id="TIGR00681">
    <property type="entry name" value="kdpC"/>
    <property type="match status" value="1"/>
</dbReference>
<evidence type="ECO:0000256" key="11">
    <source>
        <dbReference type="HAMAP-Rule" id="MF_00276"/>
    </source>
</evidence>
<evidence type="ECO:0000313" key="12">
    <source>
        <dbReference type="EMBL" id="PAU82020.1"/>
    </source>
</evidence>
<evidence type="ECO:0000256" key="2">
    <source>
        <dbReference type="ARBA" id="ARBA00022475"/>
    </source>
</evidence>
<dbReference type="GO" id="GO:0008556">
    <property type="term" value="F:P-type potassium transmembrane transporter activity"/>
    <property type="evidence" value="ECO:0007669"/>
    <property type="project" value="InterPro"/>
</dbReference>
<keyword evidence="7 11" id="KW-0630">Potassium</keyword>
<accession>A0A2A2FB09</accession>
<dbReference type="PIRSF" id="PIRSF001296">
    <property type="entry name" value="K_ATPase_KdpC"/>
    <property type="match status" value="1"/>
</dbReference>
<dbReference type="OrthoDB" id="9788285at2"/>
<gene>
    <name evidence="11" type="primary">kdpC</name>
    <name evidence="12" type="ORF">CK501_02395</name>
</gene>
<dbReference type="RefSeq" id="WP_095616118.1">
    <property type="nucleotide sequence ID" value="NZ_NSKD01000001.1"/>
</dbReference>
<dbReference type="NCBIfam" id="NF001454">
    <property type="entry name" value="PRK00315.1"/>
    <property type="match status" value="1"/>
</dbReference>
<keyword evidence="3 11" id="KW-0633">Potassium transport</keyword>
<feature type="transmembrane region" description="Helical" evidence="11">
    <location>
        <begin position="20"/>
        <end position="46"/>
    </location>
</feature>
<dbReference type="GO" id="GO:0005524">
    <property type="term" value="F:ATP binding"/>
    <property type="evidence" value="ECO:0007669"/>
    <property type="project" value="UniProtKB-UniRule"/>
</dbReference>
<dbReference type="EMBL" id="NSKD01000001">
    <property type="protein sequence ID" value="PAU82020.1"/>
    <property type="molecule type" value="Genomic_DNA"/>
</dbReference>
<dbReference type="Pfam" id="PF02669">
    <property type="entry name" value="KdpC"/>
    <property type="match status" value="1"/>
</dbReference>
<evidence type="ECO:0000256" key="9">
    <source>
        <dbReference type="ARBA" id="ARBA00023065"/>
    </source>
</evidence>
<evidence type="ECO:0000256" key="10">
    <source>
        <dbReference type="ARBA" id="ARBA00023136"/>
    </source>
</evidence>
<evidence type="ECO:0000256" key="3">
    <source>
        <dbReference type="ARBA" id="ARBA00022538"/>
    </source>
</evidence>
<evidence type="ECO:0000256" key="5">
    <source>
        <dbReference type="ARBA" id="ARBA00022741"/>
    </source>
</evidence>
<keyword evidence="6 11" id="KW-0067">ATP-binding</keyword>
<evidence type="ECO:0000256" key="6">
    <source>
        <dbReference type="ARBA" id="ARBA00022840"/>
    </source>
</evidence>
<evidence type="ECO:0000313" key="13">
    <source>
        <dbReference type="Proteomes" id="UP000218896"/>
    </source>
</evidence>
<dbReference type="GO" id="GO:0005886">
    <property type="term" value="C:plasma membrane"/>
    <property type="evidence" value="ECO:0007669"/>
    <property type="project" value="UniProtKB-SubCell"/>
</dbReference>
<evidence type="ECO:0000256" key="1">
    <source>
        <dbReference type="ARBA" id="ARBA00022448"/>
    </source>
</evidence>
<evidence type="ECO:0000256" key="8">
    <source>
        <dbReference type="ARBA" id="ARBA00022989"/>
    </source>
</evidence>
<dbReference type="AlphaFoldDB" id="A0A2A2FB09"/>
<protein>
    <recommendedName>
        <fullName evidence="11">Potassium-transporting ATPase KdpC subunit</fullName>
    </recommendedName>
    <alternativeName>
        <fullName evidence="11">ATP phosphohydrolase [potassium-transporting] C chain</fullName>
    </alternativeName>
    <alternativeName>
        <fullName evidence="11">Potassium-binding and translocating subunit C</fullName>
    </alternativeName>
    <alternativeName>
        <fullName evidence="11">Potassium-translocating ATPase C chain</fullName>
    </alternativeName>
</protein>